<accession>A0A101M4X8</accession>
<name>A0A101M4X8_PICGL</name>
<evidence type="ECO:0000313" key="1">
    <source>
        <dbReference type="EMBL" id="KUM50949.1"/>
    </source>
</evidence>
<dbReference type="AlphaFoldDB" id="A0A101M4X8"/>
<keyword evidence="1" id="KW-0496">Mitochondrion</keyword>
<dbReference type="EMBL" id="LKAM01000001">
    <property type="protein sequence ID" value="KUM50949.1"/>
    <property type="molecule type" value="Genomic_DNA"/>
</dbReference>
<organism evidence="1">
    <name type="scientific">Picea glauca</name>
    <name type="common">White spruce</name>
    <name type="synonym">Pinus glauca</name>
    <dbReference type="NCBI Taxonomy" id="3330"/>
    <lineage>
        <taxon>Eukaryota</taxon>
        <taxon>Viridiplantae</taxon>
        <taxon>Streptophyta</taxon>
        <taxon>Embryophyta</taxon>
        <taxon>Tracheophyta</taxon>
        <taxon>Spermatophyta</taxon>
        <taxon>Pinopsida</taxon>
        <taxon>Pinidae</taxon>
        <taxon>Conifers I</taxon>
        <taxon>Pinales</taxon>
        <taxon>Pinaceae</taxon>
        <taxon>Picea</taxon>
    </lineage>
</organism>
<geneLocation type="mitochondrion" evidence="1"/>
<reference evidence="1" key="1">
    <citation type="journal article" date="2015" name="Genome Biol. Evol.">
        <title>Organellar Genomes of White Spruce (Picea glauca): Assembly and Annotation.</title>
        <authorList>
            <person name="Jackman S.D."/>
            <person name="Warren R.L."/>
            <person name="Gibb E.A."/>
            <person name="Vandervalk B.P."/>
            <person name="Mohamadi H."/>
            <person name="Chu J."/>
            <person name="Raymond A."/>
            <person name="Pleasance S."/>
            <person name="Coope R."/>
            <person name="Wildung M.R."/>
            <person name="Ritland C.E."/>
            <person name="Bousquet J."/>
            <person name="Jones S.J."/>
            <person name="Bohlmann J."/>
            <person name="Birol I."/>
        </authorList>
    </citation>
    <scope>NUCLEOTIDE SEQUENCE [LARGE SCALE GENOMIC DNA]</scope>
    <source>
        <tissue evidence="1">Flushing bud</tissue>
    </source>
</reference>
<protein>
    <submittedName>
        <fullName evidence="1">Uncharacterized protein</fullName>
    </submittedName>
</protein>
<sequence>MLNMSQPNKWLLRCRYFLEMWISHNIVMAKTYRCEFGRAPAESLLYLVFRCLSFLDLLNHHLAIIGHLSERVQH</sequence>
<gene>
    <name evidence="1" type="ORF">ABT39_MTgene795</name>
</gene>
<comment type="caution">
    <text evidence="1">The sequence shown here is derived from an EMBL/GenBank/DDBJ whole genome shotgun (WGS) entry which is preliminary data.</text>
</comment>
<proteinExistence type="predicted"/>